<evidence type="ECO:0000256" key="1">
    <source>
        <dbReference type="ARBA" id="ARBA00022475"/>
    </source>
</evidence>
<protein>
    <recommendedName>
        <fullName evidence="8">DUF1656 domain-containing protein</fullName>
    </recommendedName>
</protein>
<evidence type="ECO:0000313" key="7">
    <source>
        <dbReference type="Proteomes" id="UP000092213"/>
    </source>
</evidence>
<keyword evidence="3 5" id="KW-1133">Transmembrane helix</keyword>
<name>A0A193FXT8_9BORD</name>
<evidence type="ECO:0000256" key="4">
    <source>
        <dbReference type="ARBA" id="ARBA00023136"/>
    </source>
</evidence>
<evidence type="ECO:0000256" key="3">
    <source>
        <dbReference type="ARBA" id="ARBA00022989"/>
    </source>
</evidence>
<feature type="transmembrane region" description="Helical" evidence="5">
    <location>
        <begin position="41"/>
        <end position="63"/>
    </location>
</feature>
<dbReference type="Pfam" id="PF07869">
    <property type="entry name" value="DUF1656"/>
    <property type="match status" value="1"/>
</dbReference>
<dbReference type="RefSeq" id="WP_066670279.1">
    <property type="nucleotide sequence ID" value="NZ_CP016171.1"/>
</dbReference>
<dbReference type="EMBL" id="CP016171">
    <property type="protein sequence ID" value="ANN72582.1"/>
    <property type="molecule type" value="Genomic_DNA"/>
</dbReference>
<evidence type="ECO:0008006" key="8">
    <source>
        <dbReference type="Google" id="ProtNLM"/>
    </source>
</evidence>
<proteinExistence type="predicted"/>
<dbReference type="STRING" id="463025.BAU08_15575"/>
<accession>A0A193FXT8</accession>
<gene>
    <name evidence="6" type="ORF">BAU08_15575</name>
</gene>
<sequence length="72" mass="8248">MTGEVSFYGIYLPWLLVLAVLTLGVSWFVRRLLALTGIYRLVWHPALFDLALYVVLLYGVVWISPHILSRVS</sequence>
<organism evidence="6 7">
    <name type="scientific">Bordetella bronchialis</name>
    <dbReference type="NCBI Taxonomy" id="463025"/>
    <lineage>
        <taxon>Bacteria</taxon>
        <taxon>Pseudomonadati</taxon>
        <taxon>Pseudomonadota</taxon>
        <taxon>Betaproteobacteria</taxon>
        <taxon>Burkholderiales</taxon>
        <taxon>Alcaligenaceae</taxon>
        <taxon>Bordetella</taxon>
    </lineage>
</organism>
<evidence type="ECO:0000256" key="2">
    <source>
        <dbReference type="ARBA" id="ARBA00022692"/>
    </source>
</evidence>
<keyword evidence="4 5" id="KW-0472">Membrane</keyword>
<evidence type="ECO:0000256" key="5">
    <source>
        <dbReference type="SAM" id="Phobius"/>
    </source>
</evidence>
<dbReference type="AlphaFoldDB" id="A0A193FXT8"/>
<keyword evidence="2 5" id="KW-0812">Transmembrane</keyword>
<dbReference type="InterPro" id="IPR012451">
    <property type="entry name" value="DUF1656"/>
</dbReference>
<keyword evidence="1" id="KW-1003">Cell membrane</keyword>
<reference evidence="6 7" key="1">
    <citation type="submission" date="2016-06" db="EMBL/GenBank/DDBJ databases">
        <title>Complete genome sequences of Bordetella bronchialis and Bordetella flabilis.</title>
        <authorList>
            <person name="LiPuma J.J."/>
            <person name="Spilker T."/>
        </authorList>
    </citation>
    <scope>NUCLEOTIDE SEQUENCE [LARGE SCALE GENOMIC DNA]</scope>
    <source>
        <strain evidence="6 7">AU17976</strain>
    </source>
</reference>
<feature type="transmembrane region" description="Helical" evidence="5">
    <location>
        <begin position="6"/>
        <end position="29"/>
    </location>
</feature>
<evidence type="ECO:0000313" key="6">
    <source>
        <dbReference type="EMBL" id="ANN72582.1"/>
    </source>
</evidence>
<dbReference type="Proteomes" id="UP000092213">
    <property type="component" value="Chromosome"/>
</dbReference>